<comment type="similarity">
    <text evidence="1">Belongs to the amidase family.</text>
</comment>
<dbReference type="Proteomes" id="UP000193467">
    <property type="component" value="Unassembled WGS sequence"/>
</dbReference>
<comment type="caution">
    <text evidence="3">The sequence shown here is derived from an EMBL/GenBank/DDBJ whole genome shotgun (WGS) entry which is preliminary data.</text>
</comment>
<evidence type="ECO:0000313" key="3">
    <source>
        <dbReference type="EMBL" id="ORY92764.1"/>
    </source>
</evidence>
<name>A0A1Y2G499_9BASI</name>
<sequence length="523" mass="55552">MQATLEDVQAAASRLGFSVPAEHESDYLALLQGTDRAVAAILEEPDFPTLVDLEQFPRTNVHLPSADENPLKGWSWKCEIQGTPTGLLAGRTVCAKDTVAVAGVPLRFGTDAFEDYAPNVDATVITRVLENGGKFVGKAACENFSHGAGSFSSPFGPVQNPFQSGFSTGGSSSGCGALIASGAVDMGIGGDQGGSIRIPAALCGIVGLKPTFGLVPYTGVLTSDAGSDHVGPMARTVLDSALLLEATAGYDGIDDRQLGAPLPQDVPKYSQLVLEGRKTGVKGLRIGLLREGFAHSALSSSVDAAVRAAVAKFEELGATVDEVSVPLHSKAEPLCHVLNKFSSSQARQGKQVGRRGLYLNDYFDQLLPWTGEKYERARYFVSGTAMSGEYGWSKYPTLYGRAMNISRRLGEDYDAALAEFDVLVMPTVTQPARRHVAPDAGPLAWAQASPGIISNTSPFNLTGHPALTIPCGFVGPHQDDIRSAEDEGIRLPVGLMLVGKMWDEGKVLQVGDAWEHAFDWKQM</sequence>
<dbReference type="OrthoDB" id="2537731at2759"/>
<proteinExistence type="inferred from homology"/>
<dbReference type="Pfam" id="PF01425">
    <property type="entry name" value="Amidase"/>
    <property type="match status" value="1"/>
</dbReference>
<dbReference type="AlphaFoldDB" id="A0A1Y2G499"/>
<evidence type="ECO:0000313" key="4">
    <source>
        <dbReference type="Proteomes" id="UP000193467"/>
    </source>
</evidence>
<dbReference type="InterPro" id="IPR023631">
    <property type="entry name" value="Amidase_dom"/>
</dbReference>
<dbReference type="InParanoid" id="A0A1Y2G499"/>
<keyword evidence="4" id="KW-1185">Reference proteome</keyword>
<accession>A0A1Y2G499</accession>
<feature type="domain" description="Amidase" evidence="2">
    <location>
        <begin position="82"/>
        <end position="508"/>
    </location>
</feature>
<dbReference type="EMBL" id="MCGR01000001">
    <property type="protein sequence ID" value="ORY92764.1"/>
    <property type="molecule type" value="Genomic_DNA"/>
</dbReference>
<protein>
    <submittedName>
        <fullName evidence="3">Amidase signature domain-containing protein</fullName>
    </submittedName>
</protein>
<dbReference type="PANTHER" id="PTHR11895">
    <property type="entry name" value="TRANSAMIDASE"/>
    <property type="match status" value="1"/>
</dbReference>
<dbReference type="InterPro" id="IPR000120">
    <property type="entry name" value="Amidase"/>
</dbReference>
<dbReference type="PROSITE" id="PS00571">
    <property type="entry name" value="AMIDASES"/>
    <property type="match status" value="1"/>
</dbReference>
<organism evidence="3 4">
    <name type="scientific">Leucosporidium creatinivorum</name>
    <dbReference type="NCBI Taxonomy" id="106004"/>
    <lineage>
        <taxon>Eukaryota</taxon>
        <taxon>Fungi</taxon>
        <taxon>Dikarya</taxon>
        <taxon>Basidiomycota</taxon>
        <taxon>Pucciniomycotina</taxon>
        <taxon>Microbotryomycetes</taxon>
        <taxon>Leucosporidiales</taxon>
        <taxon>Leucosporidium</taxon>
    </lineage>
</organism>
<dbReference type="PANTHER" id="PTHR11895:SF170">
    <property type="entry name" value="AMIDASE"/>
    <property type="match status" value="1"/>
</dbReference>
<dbReference type="Gene3D" id="3.90.1300.10">
    <property type="entry name" value="Amidase signature (AS) domain"/>
    <property type="match status" value="1"/>
</dbReference>
<dbReference type="InterPro" id="IPR036928">
    <property type="entry name" value="AS_sf"/>
</dbReference>
<gene>
    <name evidence="3" type="ORF">BCR35DRAFT_260564</name>
</gene>
<dbReference type="InterPro" id="IPR020556">
    <property type="entry name" value="Amidase_CS"/>
</dbReference>
<dbReference type="SUPFAM" id="SSF75304">
    <property type="entry name" value="Amidase signature (AS) enzymes"/>
    <property type="match status" value="1"/>
</dbReference>
<evidence type="ECO:0000259" key="2">
    <source>
        <dbReference type="Pfam" id="PF01425"/>
    </source>
</evidence>
<dbReference type="STRING" id="106004.A0A1Y2G499"/>
<reference evidence="3 4" key="1">
    <citation type="submission" date="2016-07" db="EMBL/GenBank/DDBJ databases">
        <title>Pervasive Adenine N6-methylation of Active Genes in Fungi.</title>
        <authorList>
            <consortium name="DOE Joint Genome Institute"/>
            <person name="Mondo S.J."/>
            <person name="Dannebaum R.O."/>
            <person name="Kuo R.C."/>
            <person name="Labutti K."/>
            <person name="Haridas S."/>
            <person name="Kuo A."/>
            <person name="Salamov A."/>
            <person name="Ahrendt S.R."/>
            <person name="Lipzen A."/>
            <person name="Sullivan W."/>
            <person name="Andreopoulos W.B."/>
            <person name="Clum A."/>
            <person name="Lindquist E."/>
            <person name="Daum C."/>
            <person name="Ramamoorthy G.K."/>
            <person name="Gryganskyi A."/>
            <person name="Culley D."/>
            <person name="Magnuson J.K."/>
            <person name="James T.Y."/>
            <person name="O'Malley M.A."/>
            <person name="Stajich J.E."/>
            <person name="Spatafora J.W."/>
            <person name="Visel A."/>
            <person name="Grigoriev I.V."/>
        </authorList>
    </citation>
    <scope>NUCLEOTIDE SEQUENCE [LARGE SCALE GENOMIC DNA]</scope>
    <source>
        <strain evidence="3 4">62-1032</strain>
    </source>
</reference>
<evidence type="ECO:0000256" key="1">
    <source>
        <dbReference type="ARBA" id="ARBA00009199"/>
    </source>
</evidence>
<dbReference type="GO" id="GO:0003824">
    <property type="term" value="F:catalytic activity"/>
    <property type="evidence" value="ECO:0007669"/>
    <property type="project" value="InterPro"/>
</dbReference>